<keyword evidence="1" id="KW-0732">Signal</keyword>
<dbReference type="InterPro" id="IPR001283">
    <property type="entry name" value="CRISP-related"/>
</dbReference>
<dbReference type="Proteomes" id="UP000502502">
    <property type="component" value="Chromosome"/>
</dbReference>
<organism evidence="3 4">
    <name type="scientific">Sphingomonas sinipercae</name>
    <dbReference type="NCBI Taxonomy" id="2714944"/>
    <lineage>
        <taxon>Bacteria</taxon>
        <taxon>Pseudomonadati</taxon>
        <taxon>Pseudomonadota</taxon>
        <taxon>Alphaproteobacteria</taxon>
        <taxon>Sphingomonadales</taxon>
        <taxon>Sphingomonadaceae</taxon>
        <taxon>Sphingomonas</taxon>
    </lineage>
</organism>
<protein>
    <submittedName>
        <fullName evidence="3">SCP-like extracellular</fullName>
    </submittedName>
</protein>
<dbReference type="AlphaFoldDB" id="A0A6G7ZNG3"/>
<dbReference type="PANTHER" id="PTHR10334">
    <property type="entry name" value="CYSTEINE-RICH SECRETORY PROTEIN-RELATED"/>
    <property type="match status" value="1"/>
</dbReference>
<feature type="domain" description="SCP" evidence="2">
    <location>
        <begin position="27"/>
        <end position="166"/>
    </location>
</feature>
<dbReference type="InterPro" id="IPR014044">
    <property type="entry name" value="CAP_dom"/>
</dbReference>
<name>A0A6G7ZNG3_9SPHN</name>
<evidence type="ECO:0000313" key="3">
    <source>
        <dbReference type="EMBL" id="QIL02459.1"/>
    </source>
</evidence>
<accession>A0A6G7ZNG3</accession>
<feature type="signal peptide" evidence="1">
    <location>
        <begin position="1"/>
        <end position="21"/>
    </location>
</feature>
<dbReference type="RefSeq" id="WP_166094190.1">
    <property type="nucleotide sequence ID" value="NZ_CP049871.1"/>
</dbReference>
<reference evidence="3 4" key="1">
    <citation type="submission" date="2020-03" db="EMBL/GenBank/DDBJ databases">
        <title>Sphingomonas sp. nov., isolated from fish.</title>
        <authorList>
            <person name="Hyun D.-W."/>
            <person name="Bae J.-W."/>
        </authorList>
    </citation>
    <scope>NUCLEOTIDE SEQUENCE [LARGE SCALE GENOMIC DNA]</scope>
    <source>
        <strain evidence="3 4">HDW15C</strain>
    </source>
</reference>
<sequence>MRWALNAALCAVTAASSAAQAQPGLDPFLQRLLAAHNRERAAVGVPPLTWDPILAASARSYGPTLEAIGRLQHSPRASRPGQRENLWMGTKGYFTPEQMIGSWSAEKRFYRPGLFPGVSTTGNWIDVAHYTQMVWRTTTRVGCGLYRGVRMDWLICRYSPPGNVDNKPVF</sequence>
<dbReference type="InterPro" id="IPR035940">
    <property type="entry name" value="CAP_sf"/>
</dbReference>
<keyword evidence="4" id="KW-1185">Reference proteome</keyword>
<evidence type="ECO:0000313" key="4">
    <source>
        <dbReference type="Proteomes" id="UP000502502"/>
    </source>
</evidence>
<dbReference type="SMART" id="SM00198">
    <property type="entry name" value="SCP"/>
    <property type="match status" value="1"/>
</dbReference>
<evidence type="ECO:0000259" key="2">
    <source>
        <dbReference type="SMART" id="SM00198"/>
    </source>
</evidence>
<dbReference type="SUPFAM" id="SSF55797">
    <property type="entry name" value="PR-1-like"/>
    <property type="match status" value="1"/>
</dbReference>
<dbReference type="Pfam" id="PF00188">
    <property type="entry name" value="CAP"/>
    <property type="match status" value="1"/>
</dbReference>
<feature type="chain" id="PRO_5026228776" evidence="1">
    <location>
        <begin position="22"/>
        <end position="170"/>
    </location>
</feature>
<dbReference type="PRINTS" id="PR00837">
    <property type="entry name" value="V5TPXLIKE"/>
</dbReference>
<evidence type="ECO:0000256" key="1">
    <source>
        <dbReference type="SAM" id="SignalP"/>
    </source>
</evidence>
<proteinExistence type="predicted"/>
<dbReference type="KEGG" id="ssin:G7078_06410"/>
<dbReference type="Gene3D" id="3.40.33.10">
    <property type="entry name" value="CAP"/>
    <property type="match status" value="1"/>
</dbReference>
<dbReference type="EMBL" id="CP049871">
    <property type="protein sequence ID" value="QIL02459.1"/>
    <property type="molecule type" value="Genomic_DNA"/>
</dbReference>
<gene>
    <name evidence="3" type="ORF">G7078_06410</name>
</gene>